<comment type="caution">
    <text evidence="1">The sequence shown here is derived from an EMBL/GenBank/DDBJ whole genome shotgun (WGS) entry which is preliminary data.</text>
</comment>
<dbReference type="Proteomes" id="UP000224182">
    <property type="component" value="Unassembled WGS sequence"/>
</dbReference>
<protein>
    <submittedName>
        <fullName evidence="1">Uncharacterized protein</fullName>
    </submittedName>
</protein>
<sequence>MSVTHKIDTYKDILKISTYGYNKEDFFINVIDEHLNNISFFKELVNSKNKYISNIKDCRLDKKNKDIEIIYELTKDKKNKLNNIKDKLKEILLKENIRL</sequence>
<dbReference type="RefSeq" id="WP_098974465.1">
    <property type="nucleotide sequence ID" value="NZ_CP077115.1"/>
</dbReference>
<dbReference type="AlphaFoldDB" id="A0A2C6AX18"/>
<proteinExistence type="predicted"/>
<organism evidence="1 2">
    <name type="scientific">Fusobacterium nucleatum subsp. polymorphum</name>
    <name type="common">Fusobacterium polymorphum</name>
    <dbReference type="NCBI Taxonomy" id="76857"/>
    <lineage>
        <taxon>Bacteria</taxon>
        <taxon>Fusobacteriati</taxon>
        <taxon>Fusobacteriota</taxon>
        <taxon>Fusobacteriia</taxon>
        <taxon>Fusobacteriales</taxon>
        <taxon>Fusobacteriaceae</taxon>
        <taxon>Fusobacterium</taxon>
    </lineage>
</organism>
<evidence type="ECO:0000313" key="2">
    <source>
        <dbReference type="Proteomes" id="UP000224182"/>
    </source>
</evidence>
<dbReference type="EMBL" id="NIRN01000001">
    <property type="protein sequence ID" value="PHI06669.1"/>
    <property type="molecule type" value="Genomic_DNA"/>
</dbReference>
<accession>A0A2C6AX18</accession>
<reference evidence="1 2" key="1">
    <citation type="submission" date="2017-06" db="EMBL/GenBank/DDBJ databases">
        <title>Draft genome sequence of Fusobacterium nucleatum subsp. polymorphum KCOM 1271 (=ChDC F305).</title>
        <authorList>
            <person name="Kook J.-K."/>
            <person name="Park S.-N."/>
            <person name="Lim Y.K."/>
            <person name="Roh H."/>
        </authorList>
    </citation>
    <scope>NUCLEOTIDE SEQUENCE [LARGE SCALE GENOMIC DNA]</scope>
    <source>
        <strain evidence="2">KCOM 1271 (ChDC F305)</strain>
    </source>
</reference>
<gene>
    <name evidence="1" type="ORF">CBG54_06275</name>
</gene>
<evidence type="ECO:0000313" key="1">
    <source>
        <dbReference type="EMBL" id="PHI06669.1"/>
    </source>
</evidence>
<name>A0A2C6AX18_FUSNP</name>